<feature type="region of interest" description="Disordered" evidence="1">
    <location>
        <begin position="98"/>
        <end position="147"/>
    </location>
</feature>
<dbReference type="EMBL" id="CM031813">
    <property type="protein sequence ID" value="KAG6655910.1"/>
    <property type="molecule type" value="Genomic_DNA"/>
</dbReference>
<comment type="caution">
    <text evidence="2">The sequence shown here is derived from an EMBL/GenBank/DDBJ whole genome shotgun (WGS) entry which is preliminary data.</text>
</comment>
<dbReference type="Proteomes" id="UP000811609">
    <property type="component" value="Chromosome 5"/>
</dbReference>
<proteinExistence type="predicted"/>
<protein>
    <submittedName>
        <fullName evidence="2">Uncharacterized protein</fullName>
    </submittedName>
</protein>
<evidence type="ECO:0000256" key="1">
    <source>
        <dbReference type="SAM" id="MobiDB-lite"/>
    </source>
</evidence>
<dbReference type="AlphaFoldDB" id="A0A8T1QM08"/>
<feature type="compositionally biased region" description="Polar residues" evidence="1">
    <location>
        <begin position="126"/>
        <end position="138"/>
    </location>
</feature>
<organism evidence="2 3">
    <name type="scientific">Carya illinoinensis</name>
    <name type="common">Pecan</name>
    <dbReference type="NCBI Taxonomy" id="32201"/>
    <lineage>
        <taxon>Eukaryota</taxon>
        <taxon>Viridiplantae</taxon>
        <taxon>Streptophyta</taxon>
        <taxon>Embryophyta</taxon>
        <taxon>Tracheophyta</taxon>
        <taxon>Spermatophyta</taxon>
        <taxon>Magnoliopsida</taxon>
        <taxon>eudicotyledons</taxon>
        <taxon>Gunneridae</taxon>
        <taxon>Pentapetalae</taxon>
        <taxon>rosids</taxon>
        <taxon>fabids</taxon>
        <taxon>Fagales</taxon>
        <taxon>Juglandaceae</taxon>
        <taxon>Carya</taxon>
    </lineage>
</organism>
<evidence type="ECO:0000313" key="2">
    <source>
        <dbReference type="EMBL" id="KAG6655910.1"/>
    </source>
</evidence>
<sequence length="147" mass="16162">MALSSMKLVAGPLPARLGDPDLPLKRPAIISTRKKSLPLQVKSEGEWKPKAPLNLGVSRREMMIYLAAGTLIGRTEPVEARITKPEIRRKIREKLEMLREKAGLSKPKNENGVKAPPAEPSEKKFSTSQPPIPFSNSKPPVVEANLP</sequence>
<reference evidence="2" key="1">
    <citation type="submission" date="2020-12" db="EMBL/GenBank/DDBJ databases">
        <title>WGS assembly of Carya illinoinensis cv. Pawnee.</title>
        <authorList>
            <person name="Platts A."/>
            <person name="Shu S."/>
            <person name="Wright S."/>
            <person name="Barry K."/>
            <person name="Edger P."/>
            <person name="Pires J.C."/>
            <person name="Schmutz J."/>
        </authorList>
    </citation>
    <scope>NUCLEOTIDE SEQUENCE</scope>
    <source>
        <tissue evidence="2">Leaf</tissue>
    </source>
</reference>
<gene>
    <name evidence="2" type="ORF">CIPAW_05G249300</name>
</gene>
<feature type="compositionally biased region" description="Basic and acidic residues" evidence="1">
    <location>
        <begin position="98"/>
        <end position="111"/>
    </location>
</feature>
<keyword evidence="3" id="KW-1185">Reference proteome</keyword>
<name>A0A8T1QM08_CARIL</name>
<evidence type="ECO:0000313" key="3">
    <source>
        <dbReference type="Proteomes" id="UP000811609"/>
    </source>
</evidence>
<accession>A0A8T1QM08</accession>